<dbReference type="GO" id="GO:0020037">
    <property type="term" value="F:heme binding"/>
    <property type="evidence" value="ECO:0007669"/>
    <property type="project" value="InterPro"/>
</dbReference>
<evidence type="ECO:0000256" key="9">
    <source>
        <dbReference type="ARBA" id="ARBA00023136"/>
    </source>
</evidence>
<comment type="similarity">
    <text evidence="2 11">Belongs to the cytochrome P450 family.</text>
</comment>
<dbReference type="PANTHER" id="PTHR24286">
    <property type="entry name" value="CYTOCHROME P450 26"/>
    <property type="match status" value="1"/>
</dbReference>
<keyword evidence="10 11" id="KW-0349">Heme</keyword>
<keyword evidence="9" id="KW-0472">Membrane</keyword>
<keyword evidence="7 11" id="KW-0560">Oxidoreductase</keyword>
<evidence type="ECO:0000313" key="12">
    <source>
        <dbReference type="EMBL" id="KAI5063326.1"/>
    </source>
</evidence>
<organism evidence="12 13">
    <name type="scientific">Adiantum capillus-veneris</name>
    <name type="common">Maidenhair fern</name>
    <dbReference type="NCBI Taxonomy" id="13818"/>
    <lineage>
        <taxon>Eukaryota</taxon>
        <taxon>Viridiplantae</taxon>
        <taxon>Streptophyta</taxon>
        <taxon>Embryophyta</taxon>
        <taxon>Tracheophyta</taxon>
        <taxon>Polypodiopsida</taxon>
        <taxon>Polypodiidae</taxon>
        <taxon>Polypodiales</taxon>
        <taxon>Pteridineae</taxon>
        <taxon>Pteridaceae</taxon>
        <taxon>Vittarioideae</taxon>
        <taxon>Adiantum</taxon>
    </lineage>
</organism>
<evidence type="ECO:0000256" key="7">
    <source>
        <dbReference type="ARBA" id="ARBA00023002"/>
    </source>
</evidence>
<evidence type="ECO:0000256" key="11">
    <source>
        <dbReference type="RuleBase" id="RU000461"/>
    </source>
</evidence>
<evidence type="ECO:0000256" key="6">
    <source>
        <dbReference type="ARBA" id="ARBA00022989"/>
    </source>
</evidence>
<keyword evidence="6" id="KW-1133">Transmembrane helix</keyword>
<dbReference type="GO" id="GO:0005506">
    <property type="term" value="F:iron ion binding"/>
    <property type="evidence" value="ECO:0007669"/>
    <property type="project" value="InterPro"/>
</dbReference>
<accession>A0A9D4Z893</accession>
<keyword evidence="3" id="KW-0812">Transmembrane</keyword>
<keyword evidence="13" id="KW-1185">Reference proteome</keyword>
<evidence type="ECO:0000256" key="5">
    <source>
        <dbReference type="ARBA" id="ARBA00022955"/>
    </source>
</evidence>
<feature type="binding site" description="axial binding residue" evidence="10">
    <location>
        <position position="453"/>
    </location>
    <ligand>
        <name>heme</name>
        <dbReference type="ChEBI" id="CHEBI:30413"/>
    </ligand>
    <ligandPart>
        <name>Fe</name>
        <dbReference type="ChEBI" id="CHEBI:18248"/>
    </ligandPart>
</feature>
<dbReference type="EMBL" id="JABFUD020000021">
    <property type="protein sequence ID" value="KAI5063326.1"/>
    <property type="molecule type" value="Genomic_DNA"/>
</dbReference>
<dbReference type="InterPro" id="IPR017972">
    <property type="entry name" value="Cyt_P450_CS"/>
</dbReference>
<dbReference type="Gene3D" id="1.10.630.10">
    <property type="entry name" value="Cytochrome P450"/>
    <property type="match status" value="1"/>
</dbReference>
<dbReference type="AlphaFoldDB" id="A0A9D4Z893"/>
<keyword evidence="5" id="KW-0443">Lipid metabolism</keyword>
<keyword evidence="5" id="KW-0752">Steroid biosynthesis</keyword>
<dbReference type="Proteomes" id="UP000886520">
    <property type="component" value="Chromosome 21"/>
</dbReference>
<evidence type="ECO:0000256" key="3">
    <source>
        <dbReference type="ARBA" id="ARBA00022692"/>
    </source>
</evidence>
<dbReference type="GO" id="GO:0004497">
    <property type="term" value="F:monooxygenase activity"/>
    <property type="evidence" value="ECO:0007669"/>
    <property type="project" value="UniProtKB-KW"/>
</dbReference>
<dbReference type="InterPro" id="IPR002401">
    <property type="entry name" value="Cyt_P450_E_grp-I"/>
</dbReference>
<dbReference type="GO" id="GO:0016705">
    <property type="term" value="F:oxidoreductase activity, acting on paired donors, with incorporation or reduction of molecular oxygen"/>
    <property type="evidence" value="ECO:0007669"/>
    <property type="project" value="InterPro"/>
</dbReference>
<evidence type="ECO:0000256" key="1">
    <source>
        <dbReference type="ARBA" id="ARBA00004167"/>
    </source>
</evidence>
<dbReference type="PANTHER" id="PTHR24286:SF194">
    <property type="entry name" value="STEROID (22S)-HYDROXYLASE"/>
    <property type="match status" value="1"/>
</dbReference>
<dbReference type="SUPFAM" id="SSF48264">
    <property type="entry name" value="Cytochrome P450"/>
    <property type="match status" value="1"/>
</dbReference>
<dbReference type="PROSITE" id="PS00086">
    <property type="entry name" value="CYTOCHROME_P450"/>
    <property type="match status" value="1"/>
</dbReference>
<evidence type="ECO:0000256" key="10">
    <source>
        <dbReference type="PIRSR" id="PIRSR602401-1"/>
    </source>
</evidence>
<name>A0A9D4Z893_ADICA</name>
<dbReference type="InterPro" id="IPR036396">
    <property type="entry name" value="Cyt_P450_sf"/>
</dbReference>
<dbReference type="GO" id="GO:0006694">
    <property type="term" value="P:steroid biosynthetic process"/>
    <property type="evidence" value="ECO:0007669"/>
    <property type="project" value="UniProtKB-KW"/>
</dbReference>
<evidence type="ECO:0008006" key="14">
    <source>
        <dbReference type="Google" id="ProtNLM"/>
    </source>
</evidence>
<gene>
    <name evidence="12" type="ORF">GOP47_0021873</name>
</gene>
<dbReference type="OrthoDB" id="1372046at2759"/>
<keyword evidence="11" id="KW-0503">Monooxygenase</keyword>
<protein>
    <recommendedName>
        <fullName evidence="14">Cytochrome P450</fullName>
    </recommendedName>
</protein>
<sequence>METMESLINLWWRLPNISSPPWPPAVLLATFLCVVGALSICYLLHSLHLDVGKHKLGGQLPPGSLGIPLLGETLQFAFFSSGPIGSPLPFFSTRLRRYGPVFKTHLMGRPTAVSMDPELSKFLLANEGRSIRAYVPKSFNKILGPTVYLHGVSHRAFRELANLSVSSNAVQKLHVDTIQEHFLACLKSWHQRSSAVLDAQKHCREWAFTYSAKYFLGLEANNPITAALMRDYFVLLNGYASIPINLPGTTYNNIVKARGRISSTIANLIRAKKKEDRKEEMDFLDILLKRTNGDGEHYSGLHVVDWVFAFVLGSYENTALLFANILKFLSENEHVVNELRREHFAIQKTNPNKAKLTWDDYRTMYFTKHVVKETLRMASITQFLFRESLEDIYFKGILIPKGWMVLLNFSMVHFSSDYYTNPLQFDPWRWMCQDSTRNNIDFLVAFGGGPRMCPGSMLVMYEASIFIHHLVTLYKWKRVHEGGKQYDNVDCLSLPIMRNGLFLRLEPLDSNKWQKEQAS</sequence>
<keyword evidence="5" id="KW-0444">Lipid biosynthesis</keyword>
<reference evidence="12" key="1">
    <citation type="submission" date="2021-01" db="EMBL/GenBank/DDBJ databases">
        <title>Adiantum capillus-veneris genome.</title>
        <authorList>
            <person name="Fang Y."/>
            <person name="Liao Q."/>
        </authorList>
    </citation>
    <scope>NUCLEOTIDE SEQUENCE</scope>
    <source>
        <strain evidence="12">H3</strain>
        <tissue evidence="12">Leaf</tissue>
    </source>
</reference>
<evidence type="ECO:0000256" key="4">
    <source>
        <dbReference type="ARBA" id="ARBA00022723"/>
    </source>
</evidence>
<evidence type="ECO:0000313" key="13">
    <source>
        <dbReference type="Proteomes" id="UP000886520"/>
    </source>
</evidence>
<dbReference type="GO" id="GO:0016125">
    <property type="term" value="P:sterol metabolic process"/>
    <property type="evidence" value="ECO:0007669"/>
    <property type="project" value="TreeGrafter"/>
</dbReference>
<comment type="caution">
    <text evidence="12">The sequence shown here is derived from an EMBL/GenBank/DDBJ whole genome shotgun (WGS) entry which is preliminary data.</text>
</comment>
<proteinExistence type="inferred from homology"/>
<evidence type="ECO:0000256" key="8">
    <source>
        <dbReference type="ARBA" id="ARBA00023004"/>
    </source>
</evidence>
<dbReference type="GO" id="GO:0016020">
    <property type="term" value="C:membrane"/>
    <property type="evidence" value="ECO:0007669"/>
    <property type="project" value="UniProtKB-SubCell"/>
</dbReference>
<dbReference type="PRINTS" id="PR00463">
    <property type="entry name" value="EP450I"/>
</dbReference>
<evidence type="ECO:0000256" key="2">
    <source>
        <dbReference type="ARBA" id="ARBA00010617"/>
    </source>
</evidence>
<dbReference type="Pfam" id="PF00067">
    <property type="entry name" value="p450"/>
    <property type="match status" value="1"/>
</dbReference>
<comment type="subcellular location">
    <subcellularLocation>
        <location evidence="1">Membrane</location>
        <topology evidence="1">Single-pass membrane protein</topology>
    </subcellularLocation>
</comment>
<comment type="cofactor">
    <cofactor evidence="10">
        <name>heme</name>
        <dbReference type="ChEBI" id="CHEBI:30413"/>
    </cofactor>
</comment>
<keyword evidence="8 10" id="KW-0408">Iron</keyword>
<dbReference type="InterPro" id="IPR001128">
    <property type="entry name" value="Cyt_P450"/>
</dbReference>
<keyword evidence="4 10" id="KW-0479">Metal-binding</keyword>